<dbReference type="Proteomes" id="UP001499878">
    <property type="component" value="Unassembled WGS sequence"/>
</dbReference>
<name>A0ABP9T9H2_9ACTN</name>
<proteinExistence type="predicted"/>
<evidence type="ECO:0000313" key="1">
    <source>
        <dbReference type="EMBL" id="GAA5213194.1"/>
    </source>
</evidence>
<evidence type="ECO:0008006" key="3">
    <source>
        <dbReference type="Google" id="ProtNLM"/>
    </source>
</evidence>
<dbReference type="RefSeq" id="WP_345634579.1">
    <property type="nucleotide sequence ID" value="NZ_BAABJR010000014.1"/>
</dbReference>
<gene>
    <name evidence="1" type="ORF">GCM10023323_53120</name>
</gene>
<dbReference type="EMBL" id="BAABJR010000014">
    <property type="protein sequence ID" value="GAA5213194.1"/>
    <property type="molecule type" value="Genomic_DNA"/>
</dbReference>
<comment type="caution">
    <text evidence="1">The sequence shown here is derived from an EMBL/GenBank/DDBJ whole genome shotgun (WGS) entry which is preliminary data.</text>
</comment>
<protein>
    <recommendedName>
        <fullName evidence="3">Condensation domain-containing protein</fullName>
    </recommendedName>
</protein>
<accession>A0ABP9T9H2</accession>
<keyword evidence="2" id="KW-1185">Reference proteome</keyword>
<reference evidence="2" key="1">
    <citation type="journal article" date="2019" name="Int. J. Syst. Evol. Microbiol.">
        <title>The Global Catalogue of Microorganisms (GCM) 10K type strain sequencing project: providing services to taxonomists for standard genome sequencing and annotation.</title>
        <authorList>
            <consortium name="The Broad Institute Genomics Platform"/>
            <consortium name="The Broad Institute Genome Sequencing Center for Infectious Disease"/>
            <person name="Wu L."/>
            <person name="Ma J."/>
        </authorList>
    </citation>
    <scope>NUCLEOTIDE SEQUENCE [LARGE SCALE GENOMIC DNA]</scope>
    <source>
        <strain evidence="2">JCM 18306</strain>
    </source>
</reference>
<sequence>MMLVDTDADPGLWFHMPLRLGKSEFAEWLDLQLEATGLLHQRKLTWREKRQMKKFLEGSAAMLGHRVEADQAFLFGPMPPQAAPLVFFAKQFACDEEHSELHLSMLAEPDPGTAEASERVETTPFDSPHFGTGLRCLRSWTAPEGHLMLSVSYAWNDPSNNIDLLLKGHYDDPALLEASFDAIDDFARSVRLRKASEDQG</sequence>
<evidence type="ECO:0000313" key="2">
    <source>
        <dbReference type="Proteomes" id="UP001499878"/>
    </source>
</evidence>
<organism evidence="1 2">
    <name type="scientific">Streptomyces thinghirensis</name>
    <dbReference type="NCBI Taxonomy" id="551547"/>
    <lineage>
        <taxon>Bacteria</taxon>
        <taxon>Bacillati</taxon>
        <taxon>Actinomycetota</taxon>
        <taxon>Actinomycetes</taxon>
        <taxon>Kitasatosporales</taxon>
        <taxon>Streptomycetaceae</taxon>
        <taxon>Streptomyces</taxon>
    </lineage>
</organism>